<dbReference type="GeneID" id="57777499"/>
<dbReference type="AlphaFoldDB" id="A0A291MZR0"/>
<name>A0A291MZR0_SPHYA</name>
<dbReference type="RefSeq" id="WP_097383717.1">
    <property type="nucleotide sequence ID" value="NZ_CP023741.1"/>
</dbReference>
<dbReference type="KEGG" id="sya:A6768_11700"/>
<protein>
    <submittedName>
        <fullName evidence="1">Uncharacterized protein</fullName>
    </submittedName>
</protein>
<reference evidence="1 2" key="1">
    <citation type="submission" date="2017-10" db="EMBL/GenBank/DDBJ databases">
        <title>Sphingobium yanoikuyae S72.</title>
        <authorList>
            <person name="Sanchez E."/>
            <person name="Bustos P."/>
            <person name="Mendoza P."/>
            <person name="Guo X."/>
            <person name="Mendoza A."/>
        </authorList>
    </citation>
    <scope>NUCLEOTIDE SEQUENCE [LARGE SCALE GENOMIC DNA]</scope>
    <source>
        <strain evidence="1 2">S72</strain>
    </source>
</reference>
<accession>A0A291MZR0</accession>
<dbReference type="EMBL" id="CP023741">
    <property type="protein sequence ID" value="ATI80592.1"/>
    <property type="molecule type" value="Genomic_DNA"/>
</dbReference>
<gene>
    <name evidence="1" type="ORF">A6768_11700</name>
</gene>
<dbReference type="Proteomes" id="UP000219422">
    <property type="component" value="Chromosome"/>
</dbReference>
<evidence type="ECO:0000313" key="1">
    <source>
        <dbReference type="EMBL" id="ATI80592.1"/>
    </source>
</evidence>
<proteinExistence type="predicted"/>
<organism evidence="1 2">
    <name type="scientific">Sphingobium yanoikuyae</name>
    <name type="common">Sphingomonas yanoikuyae</name>
    <dbReference type="NCBI Taxonomy" id="13690"/>
    <lineage>
        <taxon>Bacteria</taxon>
        <taxon>Pseudomonadati</taxon>
        <taxon>Pseudomonadota</taxon>
        <taxon>Alphaproteobacteria</taxon>
        <taxon>Sphingomonadales</taxon>
        <taxon>Sphingomonadaceae</taxon>
        <taxon>Sphingobium</taxon>
    </lineage>
</organism>
<evidence type="ECO:0000313" key="2">
    <source>
        <dbReference type="Proteomes" id="UP000219422"/>
    </source>
</evidence>
<sequence>MRTPPPPLSAKRFQLCSRENALRVAARLFNTEAGPVSVIRTGLLLQPYKVSTSPTREDHVELQMVS</sequence>